<proteinExistence type="predicted"/>
<accession>A0ABY4EFZ4</accession>
<organism evidence="1 2">
    <name type="scientific">Halobacillus salinarum</name>
    <dbReference type="NCBI Taxonomy" id="2932257"/>
    <lineage>
        <taxon>Bacteria</taxon>
        <taxon>Bacillati</taxon>
        <taxon>Bacillota</taxon>
        <taxon>Bacilli</taxon>
        <taxon>Bacillales</taxon>
        <taxon>Bacillaceae</taxon>
        <taxon>Halobacillus</taxon>
    </lineage>
</organism>
<sequence>MNRTCLEKQIEKTRIKMYEAYNNAEQYDVVLKISQELDGLLNRLQNLSTKRSKPPE</sequence>
<dbReference type="InterPro" id="IPR037208">
    <property type="entry name" value="Spo0E-like_sf"/>
</dbReference>
<dbReference type="RefSeq" id="WP_244708332.1">
    <property type="nucleotide sequence ID" value="NZ_CP095073.1"/>
</dbReference>
<dbReference type="Gene3D" id="4.10.280.10">
    <property type="entry name" value="Helix-loop-helix DNA-binding domain"/>
    <property type="match status" value="1"/>
</dbReference>
<reference evidence="1 2" key="1">
    <citation type="submission" date="2022-04" db="EMBL/GenBank/DDBJ databases">
        <title>Halobacillus sp. isolated from saltern.</title>
        <authorList>
            <person name="Won M."/>
            <person name="Lee C.-M."/>
            <person name="Woen H.-Y."/>
            <person name="Kwon S.-W."/>
        </authorList>
    </citation>
    <scope>NUCLEOTIDE SEQUENCE [LARGE SCALE GENOMIC DNA]</scope>
    <source>
        <strain evidence="1 2">SSBR10-3</strain>
    </source>
</reference>
<dbReference type="InterPro" id="IPR018540">
    <property type="entry name" value="Spo0E-like"/>
</dbReference>
<dbReference type="Pfam" id="PF09388">
    <property type="entry name" value="SpoOE-like"/>
    <property type="match status" value="1"/>
</dbReference>
<protein>
    <submittedName>
        <fullName evidence="1">Aspartyl-phosphate phosphatase Spo0E family protein</fullName>
    </submittedName>
</protein>
<keyword evidence="2" id="KW-1185">Reference proteome</keyword>
<dbReference type="EMBL" id="CP095073">
    <property type="protein sequence ID" value="UOQ42972.1"/>
    <property type="molecule type" value="Genomic_DNA"/>
</dbReference>
<dbReference type="InterPro" id="IPR036638">
    <property type="entry name" value="HLH_DNA-bd_sf"/>
</dbReference>
<gene>
    <name evidence="1" type="ORF">MUN89_13530</name>
</gene>
<dbReference type="Proteomes" id="UP000831787">
    <property type="component" value="Chromosome"/>
</dbReference>
<evidence type="ECO:0000313" key="2">
    <source>
        <dbReference type="Proteomes" id="UP000831787"/>
    </source>
</evidence>
<dbReference type="SUPFAM" id="SSF140500">
    <property type="entry name" value="BAS1536-like"/>
    <property type="match status" value="1"/>
</dbReference>
<name>A0ABY4EFZ4_9BACI</name>
<evidence type="ECO:0000313" key="1">
    <source>
        <dbReference type="EMBL" id="UOQ42972.1"/>
    </source>
</evidence>